<evidence type="ECO:0000313" key="3">
    <source>
        <dbReference type="Proteomes" id="UP001498238"/>
    </source>
</evidence>
<gene>
    <name evidence="2" type="ORF">NCCP602_26620</name>
</gene>
<dbReference type="Proteomes" id="UP001498238">
    <property type="component" value="Unassembled WGS sequence"/>
</dbReference>
<dbReference type="InterPro" id="IPR011009">
    <property type="entry name" value="Kinase-like_dom_sf"/>
</dbReference>
<keyword evidence="3" id="KW-1185">Reference proteome</keyword>
<dbReference type="PANTHER" id="PTHR21310">
    <property type="entry name" value="AMINOGLYCOSIDE PHOSPHOTRANSFERASE-RELATED-RELATED"/>
    <property type="match status" value="1"/>
</dbReference>
<dbReference type="InterPro" id="IPR002575">
    <property type="entry name" value="Aminoglycoside_PTrfase"/>
</dbReference>
<dbReference type="SUPFAM" id="SSF56112">
    <property type="entry name" value="Protein kinase-like (PK-like)"/>
    <property type="match status" value="1"/>
</dbReference>
<dbReference type="RefSeq" id="WP_339393436.1">
    <property type="nucleotide sequence ID" value="NZ_BAAAAF010000011.1"/>
</dbReference>
<comment type="caution">
    <text evidence="2">The sequence shown here is derived from an EMBL/GenBank/DDBJ whole genome shotgun (WGS) entry which is preliminary data.</text>
</comment>
<evidence type="ECO:0000313" key="2">
    <source>
        <dbReference type="EMBL" id="GAA0036701.1"/>
    </source>
</evidence>
<evidence type="ECO:0000259" key="1">
    <source>
        <dbReference type="Pfam" id="PF01636"/>
    </source>
</evidence>
<proteinExistence type="predicted"/>
<dbReference type="InterPro" id="IPR051678">
    <property type="entry name" value="AGP_Transferase"/>
</dbReference>
<dbReference type="Gene3D" id="3.90.1200.10">
    <property type="match status" value="1"/>
</dbReference>
<dbReference type="EMBL" id="BAAAAF010000011">
    <property type="protein sequence ID" value="GAA0036701.1"/>
    <property type="molecule type" value="Genomic_DNA"/>
</dbReference>
<dbReference type="Pfam" id="PF01636">
    <property type="entry name" value="APH"/>
    <property type="match status" value="1"/>
</dbReference>
<organism evidence="2 3">
    <name type="scientific">Brevibacterium metallidurans</name>
    <dbReference type="NCBI Taxonomy" id="1482676"/>
    <lineage>
        <taxon>Bacteria</taxon>
        <taxon>Bacillati</taxon>
        <taxon>Actinomycetota</taxon>
        <taxon>Actinomycetes</taxon>
        <taxon>Micrococcales</taxon>
        <taxon>Brevibacteriaceae</taxon>
        <taxon>Brevibacterium</taxon>
    </lineage>
</organism>
<feature type="domain" description="Aminoglycoside phosphotransferase" evidence="1">
    <location>
        <begin position="33"/>
        <end position="232"/>
    </location>
</feature>
<sequence length="280" mass="30114">MTSPLTGSGWSPTEAVASASVLLGRHLELVGVLPGGQHAMTVRVTDGRTDFVVRGFPTGHDAAHREAEVLPRLTALGDFVPRLVAVDPHVEYPLVITTVVAGGAPDSALPIDVIAREMAAALVRIHKLSGAGLPAAPSNPPTGSSQIARRAQFEWATLDLSDPVLVHSDFWSGNALWKNDKLTGVVDWAGARQGPRGIDLAWCRQDLVLLGSTSAPDLFLAEYERGLGRPIDDIRAWDVQAAANAHERVETWLPNYHGIGRTDLTEGDLRSRLDEWNAKL</sequence>
<accession>A0ABN0SQH2</accession>
<reference evidence="2 3" key="1">
    <citation type="submission" date="2024-01" db="EMBL/GenBank/DDBJ databases">
        <title>Characterization of antibiotic resistant novel bacterial strains and their environmental applications.</title>
        <authorList>
            <person name="Manzoor S."/>
            <person name="Abbas S."/>
            <person name="Arshad M."/>
            <person name="Ahmed I."/>
        </authorList>
    </citation>
    <scope>NUCLEOTIDE SEQUENCE [LARGE SCALE GENOMIC DNA]</scope>
    <source>
        <strain evidence="2 3">NCCP-602</strain>
    </source>
</reference>
<name>A0ABN0SQH2_9MICO</name>
<protein>
    <recommendedName>
        <fullName evidence="1">Aminoglycoside phosphotransferase domain-containing protein</fullName>
    </recommendedName>
</protein>